<protein>
    <submittedName>
        <fullName evidence="1">Uncharacterized protein</fullName>
    </submittedName>
</protein>
<proteinExistence type="predicted"/>
<dbReference type="AlphaFoldDB" id="A0A8H3PHY2"/>
<evidence type="ECO:0000313" key="2">
    <source>
        <dbReference type="Proteomes" id="UP000664534"/>
    </source>
</evidence>
<sequence>MGSTAPCATGFWPVKPGLNPKAESRLDNRPVLGILSSLQESRPITGERNVWDFWRSGFSNSPPSVQRTVINWIRCLPTWDVRVLDSIPGSPQHCYRYIPPTLPPEALNNNTITSPYVGPHSADLIRPPLLYLNDDFGMEVGALLFRDLDGICWSRLEDPRNPYEMAGSTLLHEGAKANYSFTTASSPRGKATHM</sequence>
<dbReference type="OrthoDB" id="409543at2759"/>
<accession>A0A8H3PHY2</accession>
<keyword evidence="2" id="KW-1185">Reference proteome</keyword>
<reference evidence="1" key="1">
    <citation type="submission" date="2021-03" db="EMBL/GenBank/DDBJ databases">
        <authorList>
            <person name="Tagirdzhanova G."/>
        </authorList>
    </citation>
    <scope>NUCLEOTIDE SEQUENCE</scope>
</reference>
<gene>
    <name evidence="1" type="ORF">IMSHALPRED_002862</name>
</gene>
<organism evidence="1 2">
    <name type="scientific">Imshaugia aleurites</name>
    <dbReference type="NCBI Taxonomy" id="172621"/>
    <lineage>
        <taxon>Eukaryota</taxon>
        <taxon>Fungi</taxon>
        <taxon>Dikarya</taxon>
        <taxon>Ascomycota</taxon>
        <taxon>Pezizomycotina</taxon>
        <taxon>Lecanoromycetes</taxon>
        <taxon>OSLEUM clade</taxon>
        <taxon>Lecanoromycetidae</taxon>
        <taxon>Lecanorales</taxon>
        <taxon>Lecanorineae</taxon>
        <taxon>Parmeliaceae</taxon>
        <taxon>Imshaugia</taxon>
    </lineage>
</organism>
<dbReference type="Proteomes" id="UP000664534">
    <property type="component" value="Unassembled WGS sequence"/>
</dbReference>
<dbReference type="EMBL" id="CAJPDT010000155">
    <property type="protein sequence ID" value="CAF9941716.1"/>
    <property type="molecule type" value="Genomic_DNA"/>
</dbReference>
<comment type="caution">
    <text evidence="1">The sequence shown here is derived from an EMBL/GenBank/DDBJ whole genome shotgun (WGS) entry which is preliminary data.</text>
</comment>
<evidence type="ECO:0000313" key="1">
    <source>
        <dbReference type="EMBL" id="CAF9941716.1"/>
    </source>
</evidence>
<name>A0A8H3PHY2_9LECA</name>